<dbReference type="Gene3D" id="3.30.360.10">
    <property type="entry name" value="Dihydrodipicolinate Reductase, domain 2"/>
    <property type="match status" value="1"/>
</dbReference>
<dbReference type="Proteomes" id="UP001597362">
    <property type="component" value="Unassembled WGS sequence"/>
</dbReference>
<protein>
    <submittedName>
        <fullName evidence="3">Gfo/Idh/MocA family protein</fullName>
    </submittedName>
</protein>
<evidence type="ECO:0000259" key="2">
    <source>
        <dbReference type="Pfam" id="PF22725"/>
    </source>
</evidence>
<dbReference type="InterPro" id="IPR055170">
    <property type="entry name" value="GFO_IDH_MocA-like_dom"/>
</dbReference>
<feature type="domain" description="GFO/IDH/MocA-like oxidoreductase" evidence="2">
    <location>
        <begin position="133"/>
        <end position="253"/>
    </location>
</feature>
<name>A0ABW4YF30_9BACL</name>
<dbReference type="EMBL" id="JBHUHO010000002">
    <property type="protein sequence ID" value="MFD2114210.1"/>
    <property type="molecule type" value="Genomic_DNA"/>
</dbReference>
<evidence type="ECO:0000313" key="3">
    <source>
        <dbReference type="EMBL" id="MFD2114210.1"/>
    </source>
</evidence>
<gene>
    <name evidence="3" type="ORF">ACFSJH_00375</name>
</gene>
<dbReference type="SUPFAM" id="SSF51735">
    <property type="entry name" value="NAD(P)-binding Rossmann-fold domains"/>
    <property type="match status" value="1"/>
</dbReference>
<proteinExistence type="predicted"/>
<accession>A0ABW4YF30</accession>
<dbReference type="Gene3D" id="3.40.50.720">
    <property type="entry name" value="NAD(P)-binding Rossmann-like Domain"/>
    <property type="match status" value="1"/>
</dbReference>
<dbReference type="InterPro" id="IPR051450">
    <property type="entry name" value="Gfo/Idh/MocA_Oxidoreductases"/>
</dbReference>
<dbReference type="InterPro" id="IPR000683">
    <property type="entry name" value="Gfo/Idh/MocA-like_OxRdtase_N"/>
</dbReference>
<evidence type="ECO:0000313" key="4">
    <source>
        <dbReference type="Proteomes" id="UP001597362"/>
    </source>
</evidence>
<keyword evidence="4" id="KW-1185">Reference proteome</keyword>
<dbReference type="SUPFAM" id="SSF55347">
    <property type="entry name" value="Glyceraldehyde-3-phosphate dehydrogenase-like, C-terminal domain"/>
    <property type="match status" value="1"/>
</dbReference>
<sequence>MKKLKVGMISFAHAGHPENYLKGLLKHASVEVIGIADEQYDRVSKWIEEKGLTYYDNYHDLLQTDCDAVIICSEYMDHAQITIDAAKAGKHILCEKPLGLSNDEMETMVRICKQYNVQLMTAFPCRYLTSMIEVKEIIARGEIGDIIAIKGTNRGVNPGHWFIDSSRSGGGSIMDHTVHIMDLMNWLLDCPVKEVYAEASTVFYNIDVDDCGLVHIKFANDVIAVIDTSWSLTDSFPMIFDVTMEITGTKGVISVDAMAQNNEIYSDRANKAQWIFWGDDLDYLLVTAFVDALLHNKVVPITGEDGYKATAVALAAYESLQRKAPVPMAIYADEVSG</sequence>
<comment type="caution">
    <text evidence="3">The sequence shown here is derived from an EMBL/GenBank/DDBJ whole genome shotgun (WGS) entry which is preliminary data.</text>
</comment>
<organism evidence="3 4">
    <name type="scientific">Paenibacillus yanchengensis</name>
    <dbReference type="NCBI Taxonomy" id="2035833"/>
    <lineage>
        <taxon>Bacteria</taxon>
        <taxon>Bacillati</taxon>
        <taxon>Bacillota</taxon>
        <taxon>Bacilli</taxon>
        <taxon>Bacillales</taxon>
        <taxon>Paenibacillaceae</taxon>
        <taxon>Paenibacillus</taxon>
    </lineage>
</organism>
<dbReference type="RefSeq" id="WP_377769185.1">
    <property type="nucleotide sequence ID" value="NZ_JBHUHO010000002.1"/>
</dbReference>
<feature type="domain" description="Gfo/Idh/MocA-like oxidoreductase N-terminal" evidence="1">
    <location>
        <begin position="19"/>
        <end position="122"/>
    </location>
</feature>
<reference evidence="4" key="1">
    <citation type="journal article" date="2019" name="Int. J. Syst. Evol. Microbiol.">
        <title>The Global Catalogue of Microorganisms (GCM) 10K type strain sequencing project: providing services to taxonomists for standard genome sequencing and annotation.</title>
        <authorList>
            <consortium name="The Broad Institute Genomics Platform"/>
            <consortium name="The Broad Institute Genome Sequencing Center for Infectious Disease"/>
            <person name="Wu L."/>
            <person name="Ma J."/>
        </authorList>
    </citation>
    <scope>NUCLEOTIDE SEQUENCE [LARGE SCALE GENOMIC DNA]</scope>
    <source>
        <strain evidence="4">GH52</strain>
    </source>
</reference>
<dbReference type="InterPro" id="IPR036291">
    <property type="entry name" value="NAD(P)-bd_dom_sf"/>
</dbReference>
<dbReference type="PANTHER" id="PTHR43377">
    <property type="entry name" value="BILIVERDIN REDUCTASE A"/>
    <property type="match status" value="1"/>
</dbReference>
<dbReference type="PANTHER" id="PTHR43377:SF1">
    <property type="entry name" value="BILIVERDIN REDUCTASE A"/>
    <property type="match status" value="1"/>
</dbReference>
<evidence type="ECO:0000259" key="1">
    <source>
        <dbReference type="Pfam" id="PF01408"/>
    </source>
</evidence>
<dbReference type="Pfam" id="PF01408">
    <property type="entry name" value="GFO_IDH_MocA"/>
    <property type="match status" value="1"/>
</dbReference>
<dbReference type="Pfam" id="PF22725">
    <property type="entry name" value="GFO_IDH_MocA_C3"/>
    <property type="match status" value="1"/>
</dbReference>